<organism evidence="2 4">
    <name type="scientific">Superficieibacter electus</name>
    <dbReference type="NCBI Taxonomy" id="2022662"/>
    <lineage>
        <taxon>Bacteria</taxon>
        <taxon>Pseudomonadati</taxon>
        <taxon>Pseudomonadota</taxon>
        <taxon>Gammaproteobacteria</taxon>
        <taxon>Enterobacterales</taxon>
        <taxon>Enterobacteriaceae</taxon>
        <taxon>Superficieibacter</taxon>
    </lineage>
</organism>
<dbReference type="Proteomes" id="UP000247005">
    <property type="component" value="Unassembled WGS sequence"/>
</dbReference>
<gene>
    <name evidence="2" type="ORF">CHU32_15230</name>
    <name evidence="1" type="ORF">CHU33_13540</name>
</gene>
<dbReference type="OrthoDB" id="6561951at2"/>
<dbReference type="AlphaFoldDB" id="A0A2P5GNN6"/>
<evidence type="ECO:0000313" key="4">
    <source>
        <dbReference type="Proteomes" id="UP000247005"/>
    </source>
</evidence>
<accession>A0A2P5GNN6</accession>
<keyword evidence="3" id="KW-1185">Reference proteome</keyword>
<sequence>MSKKTTKKRPAVSPAPATPVAVVPPAFGYEDMLSELEAIVVDAEVRLADEEVIADGVALSRTGL</sequence>
<dbReference type="EMBL" id="PQGD01000011">
    <property type="protein sequence ID" value="POP48183.1"/>
    <property type="molecule type" value="Genomic_DNA"/>
</dbReference>
<dbReference type="RefSeq" id="WP_103676615.1">
    <property type="nucleotide sequence ID" value="NZ_PQGD01000011.1"/>
</dbReference>
<dbReference type="EMBL" id="PQGE01000011">
    <property type="protein sequence ID" value="POP44011.1"/>
    <property type="molecule type" value="Genomic_DNA"/>
</dbReference>
<protein>
    <submittedName>
        <fullName evidence="2">Uncharacterized protein</fullName>
    </submittedName>
</protein>
<evidence type="ECO:0000313" key="2">
    <source>
        <dbReference type="EMBL" id="POP48183.1"/>
    </source>
</evidence>
<name>A0A2P5GNN6_9ENTR</name>
<proteinExistence type="predicted"/>
<reference evidence="3 4" key="1">
    <citation type="submission" date="2018-01" db="EMBL/GenBank/DDBJ databases">
        <title>Superficieibacter electus gen. nov., sp. nov., an extended-spectrum beta-lactamase possessing member of the Enterobacteriaceae family, isolated from intensive care unit surfaces.</title>
        <authorList>
            <person name="Potter R.F."/>
            <person name="D'Souza A.W."/>
        </authorList>
    </citation>
    <scope>NUCLEOTIDE SEQUENCE [LARGE SCALE GENOMIC DNA]</scope>
    <source>
        <strain evidence="2 4">BP-1</strain>
        <strain evidence="1 3">BP-2</strain>
    </source>
</reference>
<dbReference type="Proteomes" id="UP000237073">
    <property type="component" value="Unassembled WGS sequence"/>
</dbReference>
<evidence type="ECO:0000313" key="3">
    <source>
        <dbReference type="Proteomes" id="UP000237073"/>
    </source>
</evidence>
<evidence type="ECO:0000313" key="1">
    <source>
        <dbReference type="EMBL" id="POP44011.1"/>
    </source>
</evidence>
<comment type="caution">
    <text evidence="2">The sequence shown here is derived from an EMBL/GenBank/DDBJ whole genome shotgun (WGS) entry which is preliminary data.</text>
</comment>